<sequence length="178" mass="21365">MSEFSSRSTLSSIRMEQMFEATHRSKWVLTNTENEELRLRKLRCDCGWFQYLKVMSFYVSNTFAVPWRFCFQKDTQTFHIASPRYQKYIWIFAQLVSLTVARYRLYNAVHIARTSKNDTFAYFDLCSMFGIYAFEFACKGIWWFKRAGFQDFVDEVQNSPLLKIASHTSRRVRCIFYL</sequence>
<evidence type="ECO:0000313" key="1">
    <source>
        <dbReference type="EMBL" id="CAG7723239.1"/>
    </source>
</evidence>
<reference evidence="1" key="1">
    <citation type="submission" date="2021-06" db="EMBL/GenBank/DDBJ databases">
        <authorList>
            <person name="Hodson N. C."/>
            <person name="Mongue J. A."/>
            <person name="Jaron S. K."/>
        </authorList>
    </citation>
    <scope>NUCLEOTIDE SEQUENCE</scope>
</reference>
<gene>
    <name evidence="1" type="ORF">AFUS01_LOCUS12337</name>
</gene>
<organism evidence="1 2">
    <name type="scientific">Allacma fusca</name>
    <dbReference type="NCBI Taxonomy" id="39272"/>
    <lineage>
        <taxon>Eukaryota</taxon>
        <taxon>Metazoa</taxon>
        <taxon>Ecdysozoa</taxon>
        <taxon>Arthropoda</taxon>
        <taxon>Hexapoda</taxon>
        <taxon>Collembola</taxon>
        <taxon>Symphypleona</taxon>
        <taxon>Sminthuridae</taxon>
        <taxon>Allacma</taxon>
    </lineage>
</organism>
<dbReference type="AlphaFoldDB" id="A0A8J2JNT4"/>
<name>A0A8J2JNT4_9HEXA</name>
<dbReference type="EMBL" id="CAJVCH010096957">
    <property type="protein sequence ID" value="CAG7723239.1"/>
    <property type="molecule type" value="Genomic_DNA"/>
</dbReference>
<protein>
    <submittedName>
        <fullName evidence="1">Uncharacterized protein</fullName>
    </submittedName>
</protein>
<comment type="caution">
    <text evidence="1">The sequence shown here is derived from an EMBL/GenBank/DDBJ whole genome shotgun (WGS) entry which is preliminary data.</text>
</comment>
<proteinExistence type="predicted"/>
<evidence type="ECO:0000313" key="2">
    <source>
        <dbReference type="Proteomes" id="UP000708208"/>
    </source>
</evidence>
<accession>A0A8J2JNT4</accession>
<keyword evidence="2" id="KW-1185">Reference proteome</keyword>
<dbReference type="Proteomes" id="UP000708208">
    <property type="component" value="Unassembled WGS sequence"/>
</dbReference>